<evidence type="ECO:0000313" key="1">
    <source>
        <dbReference type="EMBL" id="KAL3668944.1"/>
    </source>
</evidence>
<dbReference type="EMBL" id="JBIMZQ010000010">
    <property type="protein sequence ID" value="KAL3668944.1"/>
    <property type="molecule type" value="Genomic_DNA"/>
</dbReference>
<comment type="caution">
    <text evidence="1">The sequence shown here is derived from an EMBL/GenBank/DDBJ whole genome shotgun (WGS) entry which is preliminary data.</text>
</comment>
<name>A0ABD3FVC9_9STRA</name>
<proteinExistence type="predicted"/>
<gene>
    <name evidence="1" type="ORF">V7S43_006232</name>
</gene>
<dbReference type="AlphaFoldDB" id="A0ABD3FVC9"/>
<evidence type="ECO:0000313" key="2">
    <source>
        <dbReference type="Proteomes" id="UP001632037"/>
    </source>
</evidence>
<organism evidence="1 2">
    <name type="scientific">Phytophthora oleae</name>
    <dbReference type="NCBI Taxonomy" id="2107226"/>
    <lineage>
        <taxon>Eukaryota</taxon>
        <taxon>Sar</taxon>
        <taxon>Stramenopiles</taxon>
        <taxon>Oomycota</taxon>
        <taxon>Peronosporomycetes</taxon>
        <taxon>Peronosporales</taxon>
        <taxon>Peronosporaceae</taxon>
        <taxon>Phytophthora</taxon>
    </lineage>
</organism>
<reference evidence="1 2" key="1">
    <citation type="submission" date="2024-09" db="EMBL/GenBank/DDBJ databases">
        <title>Genome sequencing and assembly of Phytophthora oleae, isolate VK10A, causative agent of rot of olive drupes.</title>
        <authorList>
            <person name="Conti Taguali S."/>
            <person name="Riolo M."/>
            <person name="La Spada F."/>
            <person name="Cacciola S.O."/>
            <person name="Dionisio G."/>
        </authorList>
    </citation>
    <scope>NUCLEOTIDE SEQUENCE [LARGE SCALE GENOMIC DNA]</scope>
    <source>
        <strain evidence="1 2">VK10A</strain>
    </source>
</reference>
<evidence type="ECO:0008006" key="3">
    <source>
        <dbReference type="Google" id="ProtNLM"/>
    </source>
</evidence>
<dbReference type="Proteomes" id="UP001632037">
    <property type="component" value="Unassembled WGS sequence"/>
</dbReference>
<accession>A0ABD3FVC9</accession>
<sequence length="395" mass="45601">MTRALAMKDDALIDSMPAELVVDFIQEDPTGDNTEWKRERHRIKMVNFRLRKKQEKKGLRSEWRRLERDMKLLAEDLRRTGDFDLETRATTNHAKMKAIRLFAVLKVALAEQNAVLRTNIQRHHLLTKAMIDVSQIFREDKGTALPRNAAKAGWRVHFPFGEPSFHFHPITRDQFKAAMDSCCAGLLEQPLHVAGECLNWNVQHATVFSQGKDQPFLACARFIKRLQCSLDAAVSTVENDIDRDAWPVIVTPMNFDSYCSSQVLQQFDDNSRVLVRNIFGRVSLRYICLMQRFRRSERGEKQVITFAATIFDSEDNKRSRSAETDQDKVEWVTEGRSVLTLTELDHSSIDVVYDRWGGSQGSLHAQQLIVEWAQNIVQWEQRLLSTGLLSKRQRA</sequence>
<protein>
    <recommendedName>
        <fullName evidence="3">BZIP domain-containing protein</fullName>
    </recommendedName>
</protein>
<keyword evidence="2" id="KW-1185">Reference proteome</keyword>